<reference evidence="3" key="2">
    <citation type="submission" date="2015-01" db="EMBL/GenBank/DDBJ databases">
        <title>Evolutionary Origins and Diversification of the Mycorrhizal Mutualists.</title>
        <authorList>
            <consortium name="DOE Joint Genome Institute"/>
            <consortium name="Mycorrhizal Genomics Consortium"/>
            <person name="Kohler A."/>
            <person name="Kuo A."/>
            <person name="Nagy L.G."/>
            <person name="Floudas D."/>
            <person name="Copeland A."/>
            <person name="Barry K.W."/>
            <person name="Cichocki N."/>
            <person name="Veneault-Fourrey C."/>
            <person name="LaButti K."/>
            <person name="Lindquist E.A."/>
            <person name="Lipzen A."/>
            <person name="Lundell T."/>
            <person name="Morin E."/>
            <person name="Murat C."/>
            <person name="Riley R."/>
            <person name="Ohm R."/>
            <person name="Sun H."/>
            <person name="Tunlid A."/>
            <person name="Henrissat B."/>
            <person name="Grigoriev I.V."/>
            <person name="Hibbett D.S."/>
            <person name="Martin F."/>
        </authorList>
    </citation>
    <scope>NUCLEOTIDE SEQUENCE [LARGE SCALE GENOMIC DNA]</scope>
    <source>
        <strain evidence="3">Ve08.2h10</strain>
    </source>
</reference>
<protein>
    <submittedName>
        <fullName evidence="2">Unplaced genomic scaffold scaffold_3083, whole genome shotgun sequence</fullName>
    </submittedName>
</protein>
<evidence type="ECO:0000313" key="3">
    <source>
        <dbReference type="Proteomes" id="UP000054538"/>
    </source>
</evidence>
<accession>A0A0D0CKH8</accession>
<name>A0A0D0CKH8_9AGAM</name>
<dbReference type="OrthoDB" id="2689266at2759"/>
<organism evidence="2 3">
    <name type="scientific">Paxillus rubicundulus Ve08.2h10</name>
    <dbReference type="NCBI Taxonomy" id="930991"/>
    <lineage>
        <taxon>Eukaryota</taxon>
        <taxon>Fungi</taxon>
        <taxon>Dikarya</taxon>
        <taxon>Basidiomycota</taxon>
        <taxon>Agaricomycotina</taxon>
        <taxon>Agaricomycetes</taxon>
        <taxon>Agaricomycetidae</taxon>
        <taxon>Boletales</taxon>
        <taxon>Paxilineae</taxon>
        <taxon>Paxillaceae</taxon>
        <taxon>Paxillus</taxon>
    </lineage>
</organism>
<proteinExistence type="predicted"/>
<feature type="compositionally biased region" description="Low complexity" evidence="1">
    <location>
        <begin position="27"/>
        <end position="71"/>
    </location>
</feature>
<feature type="region of interest" description="Disordered" evidence="1">
    <location>
        <begin position="1"/>
        <end position="89"/>
    </location>
</feature>
<feature type="compositionally biased region" description="Basic and acidic residues" evidence="1">
    <location>
        <begin position="1"/>
        <end position="14"/>
    </location>
</feature>
<dbReference type="InParanoid" id="A0A0D0CKH8"/>
<gene>
    <name evidence="2" type="ORF">PAXRUDRAFT_18743</name>
</gene>
<dbReference type="AlphaFoldDB" id="A0A0D0CKH8"/>
<keyword evidence="3" id="KW-1185">Reference proteome</keyword>
<evidence type="ECO:0000313" key="2">
    <source>
        <dbReference type="EMBL" id="KIK75733.1"/>
    </source>
</evidence>
<evidence type="ECO:0000256" key="1">
    <source>
        <dbReference type="SAM" id="MobiDB-lite"/>
    </source>
</evidence>
<dbReference type="EMBL" id="KN827905">
    <property type="protein sequence ID" value="KIK75733.1"/>
    <property type="molecule type" value="Genomic_DNA"/>
</dbReference>
<dbReference type="HOGENOM" id="CLU_976961_0_0_1"/>
<reference evidence="2 3" key="1">
    <citation type="submission" date="2014-04" db="EMBL/GenBank/DDBJ databases">
        <authorList>
            <consortium name="DOE Joint Genome Institute"/>
            <person name="Kuo A."/>
            <person name="Kohler A."/>
            <person name="Jargeat P."/>
            <person name="Nagy L.G."/>
            <person name="Floudas D."/>
            <person name="Copeland A."/>
            <person name="Barry K.W."/>
            <person name="Cichocki N."/>
            <person name="Veneault-Fourrey C."/>
            <person name="LaButti K."/>
            <person name="Lindquist E.A."/>
            <person name="Lipzen A."/>
            <person name="Lundell T."/>
            <person name="Morin E."/>
            <person name="Murat C."/>
            <person name="Sun H."/>
            <person name="Tunlid A."/>
            <person name="Henrissat B."/>
            <person name="Grigoriev I.V."/>
            <person name="Hibbett D.S."/>
            <person name="Martin F."/>
            <person name="Nordberg H.P."/>
            <person name="Cantor M.N."/>
            <person name="Hua S.X."/>
        </authorList>
    </citation>
    <scope>NUCLEOTIDE SEQUENCE [LARGE SCALE GENOMIC DNA]</scope>
    <source>
        <strain evidence="2 3">Ve08.2h10</strain>
    </source>
</reference>
<dbReference type="Proteomes" id="UP000054538">
    <property type="component" value="Unassembled WGS sequence"/>
</dbReference>
<sequence>MVQVRSHREKDKSSEANFNTPSPPPASSCSLSTQSSLPNSSPLSSGSVSPSDNLSSPGPSGPSSSPISPKSDVQPEPVHRTAVITPPPPGLIMEAQPPAAVPTPAAVDPSSILPAMVVVSDDKVSTSSSAAENVSEDLDKLHKSVTSNITEHAPLASIIINPLVILAKSALKIKIPLLPAVLSASKEKNNEDKVWSMVPTTSTSTSTAKRRNAISSRKMCPTKNKTGYNLCAWCWTTQINKNGTSEEFQDYWNKQLGESQREAYTKEALKLKDTWTDNTFRGTLY</sequence>